<dbReference type="EMBL" id="BPVZ01000096">
    <property type="protein sequence ID" value="GKV32609.1"/>
    <property type="molecule type" value="Genomic_DNA"/>
</dbReference>
<feature type="region of interest" description="Disordered" evidence="1">
    <location>
        <begin position="207"/>
        <end position="265"/>
    </location>
</feature>
<feature type="compositionally biased region" description="Low complexity" evidence="1">
    <location>
        <begin position="232"/>
        <end position="253"/>
    </location>
</feature>
<sequence length="450" mass="50658">MMLLDGCFIIELIRNHAMKGQRDENGHPLTQFILSRAKLDLLLVENQIPFFILSELFDMTVMRNDEPRDFVDMAIDFLLMVVALPEDQISRPKNIEHQPGLLHRPKNIKHLLGLLHDCWTFSPDCWEVHIPYSLGDPESLEEVRSLSPEAKLNLCSSGVVRSSPPEPLEELRFPLLKAVHNPNSSLSKLSEEDPISMAATFEKDALEAKPSTSFSPLKSLEEAEEVPRKPKGAAPAPSTAKPKEAAPAPSTAADSDNKLASNPNRKEWRFIRSATQLNDAGITFKNSKGRLFDIKFYKGVMSIPTLRIDDNTESILRNLVAYEQCSKGASSKCFTDYITFMDRLINTWKDVELLSKHGVIDNWLGDNDVVAAMLNKIGDSVLISKDHFSYAEIFIEVEKHCNKKWYQWMANLRQNYFNTPWAGVSCVAGVILLLLNLVTGVMSVLSYLLN</sequence>
<dbReference type="InterPro" id="IPR004158">
    <property type="entry name" value="DUF247_pln"/>
</dbReference>
<evidence type="ECO:0000256" key="1">
    <source>
        <dbReference type="SAM" id="MobiDB-lite"/>
    </source>
</evidence>
<keyword evidence="2" id="KW-0472">Membrane</keyword>
<proteinExistence type="predicted"/>
<name>A0AAV5L657_9ROSI</name>
<dbReference type="PANTHER" id="PTHR31170">
    <property type="entry name" value="BNAC04G53230D PROTEIN"/>
    <property type="match status" value="1"/>
</dbReference>
<dbReference type="Proteomes" id="UP001054252">
    <property type="component" value="Unassembled WGS sequence"/>
</dbReference>
<dbReference type="AlphaFoldDB" id="A0AAV5L657"/>
<evidence type="ECO:0000256" key="2">
    <source>
        <dbReference type="SAM" id="Phobius"/>
    </source>
</evidence>
<feature type="compositionally biased region" description="Basic and acidic residues" evidence="1">
    <location>
        <begin position="219"/>
        <end position="228"/>
    </location>
</feature>
<reference evidence="3 4" key="1">
    <citation type="journal article" date="2021" name="Commun. Biol.">
        <title>The genome of Shorea leprosula (Dipterocarpaceae) highlights the ecological relevance of drought in aseasonal tropical rainforests.</title>
        <authorList>
            <person name="Ng K.K.S."/>
            <person name="Kobayashi M.J."/>
            <person name="Fawcett J.A."/>
            <person name="Hatakeyama M."/>
            <person name="Paape T."/>
            <person name="Ng C.H."/>
            <person name="Ang C.C."/>
            <person name="Tnah L.H."/>
            <person name="Lee C.T."/>
            <person name="Nishiyama T."/>
            <person name="Sese J."/>
            <person name="O'Brien M.J."/>
            <person name="Copetti D."/>
            <person name="Mohd Noor M.I."/>
            <person name="Ong R.C."/>
            <person name="Putra M."/>
            <person name="Sireger I.Z."/>
            <person name="Indrioko S."/>
            <person name="Kosugi Y."/>
            <person name="Izuno A."/>
            <person name="Isagi Y."/>
            <person name="Lee S.L."/>
            <person name="Shimizu K.K."/>
        </authorList>
    </citation>
    <scope>NUCLEOTIDE SEQUENCE [LARGE SCALE GENOMIC DNA]</scope>
    <source>
        <strain evidence="3">214</strain>
    </source>
</reference>
<keyword evidence="2" id="KW-0812">Transmembrane</keyword>
<keyword evidence="2" id="KW-1133">Transmembrane helix</keyword>
<gene>
    <name evidence="3" type="ORF">SLEP1_g41202</name>
</gene>
<organism evidence="3 4">
    <name type="scientific">Rubroshorea leprosula</name>
    <dbReference type="NCBI Taxonomy" id="152421"/>
    <lineage>
        <taxon>Eukaryota</taxon>
        <taxon>Viridiplantae</taxon>
        <taxon>Streptophyta</taxon>
        <taxon>Embryophyta</taxon>
        <taxon>Tracheophyta</taxon>
        <taxon>Spermatophyta</taxon>
        <taxon>Magnoliopsida</taxon>
        <taxon>eudicotyledons</taxon>
        <taxon>Gunneridae</taxon>
        <taxon>Pentapetalae</taxon>
        <taxon>rosids</taxon>
        <taxon>malvids</taxon>
        <taxon>Malvales</taxon>
        <taxon>Dipterocarpaceae</taxon>
        <taxon>Rubroshorea</taxon>
    </lineage>
</organism>
<dbReference type="Pfam" id="PF03140">
    <property type="entry name" value="DUF247"/>
    <property type="match status" value="1"/>
</dbReference>
<evidence type="ECO:0000313" key="4">
    <source>
        <dbReference type="Proteomes" id="UP001054252"/>
    </source>
</evidence>
<keyword evidence="4" id="KW-1185">Reference proteome</keyword>
<accession>A0AAV5L657</accession>
<protein>
    <submittedName>
        <fullName evidence="3">Uncharacterized protein</fullName>
    </submittedName>
</protein>
<dbReference type="PANTHER" id="PTHR31170:SF17">
    <property type="match status" value="1"/>
</dbReference>
<feature type="transmembrane region" description="Helical" evidence="2">
    <location>
        <begin position="421"/>
        <end position="449"/>
    </location>
</feature>
<comment type="caution">
    <text evidence="3">The sequence shown here is derived from an EMBL/GenBank/DDBJ whole genome shotgun (WGS) entry which is preliminary data.</text>
</comment>
<evidence type="ECO:0000313" key="3">
    <source>
        <dbReference type="EMBL" id="GKV32609.1"/>
    </source>
</evidence>